<feature type="binding site" evidence="7">
    <location>
        <position position="143"/>
    </location>
    <ligand>
        <name>Zn(2+)</name>
        <dbReference type="ChEBI" id="CHEBI:29105"/>
        <label>2</label>
    </ligand>
</feature>
<feature type="binding site" evidence="7">
    <location>
        <position position="106"/>
    </location>
    <ligand>
        <name>Zn(2+)</name>
        <dbReference type="ChEBI" id="CHEBI:29105"/>
        <label>1</label>
    </ligand>
</feature>
<accession>G7V9E0</accession>
<dbReference type="GO" id="GO:0003906">
    <property type="term" value="F:DNA-(apurinic or apyrimidinic site) endonuclease activity"/>
    <property type="evidence" value="ECO:0007669"/>
    <property type="project" value="TreeGrafter"/>
</dbReference>
<dbReference type="GO" id="GO:0008081">
    <property type="term" value="F:phosphoric diester hydrolase activity"/>
    <property type="evidence" value="ECO:0007669"/>
    <property type="project" value="TreeGrafter"/>
</dbReference>
<dbReference type="PROSITE" id="PS00730">
    <property type="entry name" value="AP_NUCLEASE_F2_2"/>
    <property type="match status" value="1"/>
</dbReference>
<reference evidence="10" key="1">
    <citation type="submission" date="2011-10" db="EMBL/GenBank/DDBJ databases">
        <title>The complete genome of chromosome of Thermovirga lienii DSM 17291.</title>
        <authorList>
            <consortium name="US DOE Joint Genome Institute (JGI-PGF)"/>
            <person name="Lucas S."/>
            <person name="Copeland A."/>
            <person name="Lapidus A."/>
            <person name="Glavina del Rio T."/>
            <person name="Dalin E."/>
            <person name="Tice H."/>
            <person name="Bruce D."/>
            <person name="Goodwin L."/>
            <person name="Pitluck S."/>
            <person name="Peters L."/>
            <person name="Mikhailova N."/>
            <person name="Saunders E."/>
            <person name="Kyrpides N."/>
            <person name="Mavromatis K."/>
            <person name="Ivanova N."/>
            <person name="Last F.I."/>
            <person name="Brettin T."/>
            <person name="Detter J.C."/>
            <person name="Han C."/>
            <person name="Larimer F."/>
            <person name="Land M."/>
            <person name="Hauser L."/>
            <person name="Markowitz V."/>
            <person name="Cheng J.-F."/>
            <person name="Hugenholtz P."/>
            <person name="Woyke T."/>
            <person name="Wu D."/>
            <person name="Spring S."/>
            <person name="Schroeder M."/>
            <person name="Brambilla E.-M."/>
            <person name="Klenk H.-P."/>
            <person name="Eisen J.A."/>
        </authorList>
    </citation>
    <scope>NUCLEOTIDE SEQUENCE [LARGE SCALE GENOMIC DNA]</scope>
    <source>
        <strain evidence="10">ATCC BAA-1197 / DSM 17291 / Cas60314</strain>
    </source>
</reference>
<dbReference type="KEGG" id="tli:Tlie_0757"/>
<keyword evidence="2 7" id="KW-0479">Metal-binding</keyword>
<dbReference type="GO" id="GO:0006284">
    <property type="term" value="P:base-excision repair"/>
    <property type="evidence" value="ECO:0007669"/>
    <property type="project" value="TreeGrafter"/>
</dbReference>
<dbReference type="GO" id="GO:0008833">
    <property type="term" value="F:deoxyribonuclease IV (phage-T4-induced) activity"/>
    <property type="evidence" value="ECO:0007669"/>
    <property type="project" value="UniProtKB-UniRule"/>
</dbReference>
<keyword evidence="7 9" id="KW-0255">Endonuclease</keyword>
<sequence>MSLIGAHMSIAGGLWKAIERGELLGCEAIQIFTKNQLQWYSSPLPQHIAERFLLVWSRSHIRKVVAHASYLINLAGDEGVRRKSIESLVQEVKRCDQLGIDELVLHPGSHRGKGVEEGLRLLSEALRDVLVRTEETRVRILLETMAGTGDGLGSTLEELEWVLNFMDRDPRLGVCVDTCHVFASGYELRTAFAYEKLVQKLEKMFGLERIGCWHLNDSKEGRGSKKDRHHHIGEGEIGEQVFARIVSDPRWEDVPCILETPKENGSDVRNLTLLRKMRGS</sequence>
<keyword evidence="4 7" id="KW-0378">Hydrolase</keyword>
<dbReference type="InterPro" id="IPR001719">
    <property type="entry name" value="AP_endonuc_2"/>
</dbReference>
<dbReference type="GO" id="GO:0003677">
    <property type="term" value="F:DNA binding"/>
    <property type="evidence" value="ECO:0007669"/>
    <property type="project" value="InterPro"/>
</dbReference>
<feature type="binding site" evidence="7">
    <location>
        <position position="227"/>
    </location>
    <ligand>
        <name>Zn(2+)</name>
        <dbReference type="ChEBI" id="CHEBI:29105"/>
        <label>3</label>
    </ligand>
</feature>
<feature type="domain" description="Xylose isomerase-like TIM barrel" evidence="8">
    <location>
        <begin position="24"/>
        <end position="264"/>
    </location>
</feature>
<evidence type="ECO:0000256" key="3">
    <source>
        <dbReference type="ARBA" id="ARBA00022763"/>
    </source>
</evidence>
<dbReference type="PANTHER" id="PTHR21445:SF0">
    <property type="entry name" value="APURINIC-APYRIMIDINIC ENDONUCLEASE"/>
    <property type="match status" value="1"/>
</dbReference>
<dbReference type="eggNOG" id="COG0648">
    <property type="taxonomic scope" value="Bacteria"/>
</dbReference>
<comment type="catalytic activity">
    <reaction evidence="7">
        <text>Endonucleolytic cleavage to 5'-phosphooligonucleotide end-products.</text>
        <dbReference type="EC" id="3.1.21.2"/>
    </reaction>
</comment>
<reference evidence="9 10" key="2">
    <citation type="journal article" date="2012" name="Stand. Genomic Sci.">
        <title>Genome sequence of the moderately thermophilic, amino-acid-degrading and sulfur-reducing bacterium Thermovirga lienii type strain (Cas60314(T)).</title>
        <authorList>
            <person name="Goker M."/>
            <person name="Saunders E."/>
            <person name="Lapidus A."/>
            <person name="Nolan M."/>
            <person name="Lucas S."/>
            <person name="Hammon N."/>
            <person name="Deshpande S."/>
            <person name="Cheng J.F."/>
            <person name="Han C."/>
            <person name="Tapia R."/>
            <person name="Goodwin L.A."/>
            <person name="Pitluck S."/>
            <person name="Liolios K."/>
            <person name="Mavromatis K."/>
            <person name="Pagani I."/>
            <person name="Ivanova N."/>
            <person name="Mikhailova N."/>
            <person name="Pati A."/>
            <person name="Chen A."/>
            <person name="Palaniappan K."/>
            <person name="Land M."/>
            <person name="Chang Y.J."/>
            <person name="Jeffries C.D."/>
            <person name="Brambilla E.M."/>
            <person name="Rohde M."/>
            <person name="Spring S."/>
            <person name="Detter J.C."/>
            <person name="Woyke T."/>
            <person name="Bristow J."/>
            <person name="Eisen J.A."/>
            <person name="Markowitz V."/>
            <person name="Hugenholtz P."/>
            <person name="Kyrpides N.C."/>
            <person name="Klenk H.P."/>
        </authorList>
    </citation>
    <scope>NUCLEOTIDE SEQUENCE [LARGE SCALE GENOMIC DNA]</scope>
    <source>
        <strain evidence="10">ATCC BAA-1197 / DSM 17291 / Cas60314</strain>
    </source>
</reference>
<dbReference type="AlphaFoldDB" id="G7V9E0"/>
<dbReference type="HOGENOM" id="CLU_025885_0_1_0"/>
<keyword evidence="10" id="KW-1185">Reference proteome</keyword>
<feature type="binding site" evidence="7">
    <location>
        <position position="143"/>
    </location>
    <ligand>
        <name>Zn(2+)</name>
        <dbReference type="ChEBI" id="CHEBI:29105"/>
        <label>1</label>
    </ligand>
</feature>
<feature type="binding site" evidence="7">
    <location>
        <position position="180"/>
    </location>
    <ligand>
        <name>Zn(2+)</name>
        <dbReference type="ChEBI" id="CHEBI:29105"/>
        <label>3</label>
    </ligand>
</feature>
<dbReference type="HAMAP" id="MF_00152">
    <property type="entry name" value="Nfo"/>
    <property type="match status" value="1"/>
</dbReference>
<protein>
    <recommendedName>
        <fullName evidence="7">Probable endonuclease 4</fullName>
        <ecNumber evidence="7">3.1.21.2</ecNumber>
    </recommendedName>
    <alternativeName>
        <fullName evidence="7">Endodeoxyribonuclease IV</fullName>
    </alternativeName>
    <alternativeName>
        <fullName evidence="7">Endonuclease IV</fullName>
    </alternativeName>
</protein>
<dbReference type="OrthoDB" id="9805666at2"/>
<dbReference type="STRING" id="580340.Tlie_0757"/>
<name>G7V9E0_THELD</name>
<feature type="binding site" evidence="7">
    <location>
        <position position="214"/>
    </location>
    <ligand>
        <name>Zn(2+)</name>
        <dbReference type="ChEBI" id="CHEBI:29105"/>
        <label>2</label>
    </ligand>
</feature>
<evidence type="ECO:0000256" key="4">
    <source>
        <dbReference type="ARBA" id="ARBA00022801"/>
    </source>
</evidence>
<dbReference type="SMART" id="SM00518">
    <property type="entry name" value="AP2Ec"/>
    <property type="match status" value="1"/>
</dbReference>
<keyword evidence="3 7" id="KW-0227">DNA damage</keyword>
<evidence type="ECO:0000313" key="10">
    <source>
        <dbReference type="Proteomes" id="UP000005868"/>
    </source>
</evidence>
<dbReference type="NCBIfam" id="TIGR00587">
    <property type="entry name" value="nfo"/>
    <property type="match status" value="1"/>
</dbReference>
<dbReference type="CDD" id="cd00019">
    <property type="entry name" value="AP2Ec"/>
    <property type="match status" value="1"/>
</dbReference>
<proteinExistence type="inferred from homology"/>
<comment type="similarity">
    <text evidence="1 7">Belongs to the AP endonuclease 2 family.</text>
</comment>
<feature type="binding site" evidence="7">
    <location>
        <position position="177"/>
    </location>
    <ligand>
        <name>Zn(2+)</name>
        <dbReference type="ChEBI" id="CHEBI:29105"/>
        <label>2</label>
    </ligand>
</feature>
<evidence type="ECO:0000313" key="9">
    <source>
        <dbReference type="EMBL" id="AER66490.1"/>
    </source>
</evidence>
<comment type="cofactor">
    <cofactor evidence="7">
        <name>Zn(2+)</name>
        <dbReference type="ChEBI" id="CHEBI:29105"/>
    </cofactor>
    <text evidence="7">Binds 3 Zn(2+) ions.</text>
</comment>
<dbReference type="InterPro" id="IPR018246">
    <property type="entry name" value="AP_endonuc_F2_Zn_BS"/>
</dbReference>
<dbReference type="Pfam" id="PF01261">
    <property type="entry name" value="AP_endonuc_2"/>
    <property type="match status" value="1"/>
</dbReference>
<dbReference type="PANTHER" id="PTHR21445">
    <property type="entry name" value="ENDONUCLEASE IV ENDODEOXYRIBONUCLEASE IV"/>
    <property type="match status" value="1"/>
</dbReference>
<dbReference type="InterPro" id="IPR036237">
    <property type="entry name" value="Xyl_isomerase-like_sf"/>
</dbReference>
<dbReference type="EMBL" id="CP003096">
    <property type="protein sequence ID" value="AER66490.1"/>
    <property type="molecule type" value="Genomic_DNA"/>
</dbReference>
<dbReference type="PROSITE" id="PS00731">
    <property type="entry name" value="AP_NUCLEASE_F2_3"/>
    <property type="match status" value="1"/>
</dbReference>
<dbReference type="EC" id="3.1.21.2" evidence="7"/>
<dbReference type="InterPro" id="IPR013022">
    <property type="entry name" value="Xyl_isomerase-like_TIM-brl"/>
</dbReference>
<feature type="binding site" evidence="7">
    <location>
        <position position="229"/>
    </location>
    <ligand>
        <name>Zn(2+)</name>
        <dbReference type="ChEBI" id="CHEBI:29105"/>
        <label>3</label>
    </ligand>
</feature>
<dbReference type="FunFam" id="3.20.20.150:FF:000001">
    <property type="entry name" value="Probable endonuclease 4"/>
    <property type="match status" value="1"/>
</dbReference>
<evidence type="ECO:0000256" key="5">
    <source>
        <dbReference type="ARBA" id="ARBA00022833"/>
    </source>
</evidence>
<keyword evidence="7" id="KW-0540">Nuclease</keyword>
<dbReference type="PROSITE" id="PS00729">
    <property type="entry name" value="AP_NUCLEASE_F2_1"/>
    <property type="match status" value="1"/>
</dbReference>
<comment type="function">
    <text evidence="7">Endonuclease IV plays a role in DNA repair. It cleaves phosphodiester bonds at apurinic or apyrimidinic (AP) sites, generating a 3'-hydroxyl group and a 5'-terminal sugar phosphate.</text>
</comment>
<dbReference type="Proteomes" id="UP000005868">
    <property type="component" value="Chromosome"/>
</dbReference>
<evidence type="ECO:0000256" key="1">
    <source>
        <dbReference type="ARBA" id="ARBA00005340"/>
    </source>
</evidence>
<gene>
    <name evidence="7" type="primary">nfo</name>
    <name evidence="9" type="ordered locus">Tlie_0757</name>
</gene>
<dbReference type="PROSITE" id="PS51432">
    <property type="entry name" value="AP_NUCLEASE_F2_4"/>
    <property type="match status" value="1"/>
</dbReference>
<dbReference type="SUPFAM" id="SSF51658">
    <property type="entry name" value="Xylose isomerase-like"/>
    <property type="match status" value="1"/>
</dbReference>
<feature type="binding site" evidence="7">
    <location>
        <position position="67"/>
    </location>
    <ligand>
        <name>Zn(2+)</name>
        <dbReference type="ChEBI" id="CHEBI:29105"/>
        <label>1</label>
    </ligand>
</feature>
<organism evidence="9 10">
    <name type="scientific">Thermovirga lienii (strain ATCC BAA-1197 / DSM 17291 / Cas60314)</name>
    <dbReference type="NCBI Taxonomy" id="580340"/>
    <lineage>
        <taxon>Bacteria</taxon>
        <taxon>Thermotogati</taxon>
        <taxon>Synergistota</taxon>
        <taxon>Synergistia</taxon>
        <taxon>Synergistales</taxon>
        <taxon>Thermovirgaceae</taxon>
        <taxon>Thermovirga</taxon>
    </lineage>
</organism>
<evidence type="ECO:0000256" key="2">
    <source>
        <dbReference type="ARBA" id="ARBA00022723"/>
    </source>
</evidence>
<dbReference type="Gene3D" id="3.20.20.150">
    <property type="entry name" value="Divalent-metal-dependent TIM barrel enzymes"/>
    <property type="match status" value="1"/>
</dbReference>
<feature type="binding site" evidence="7">
    <location>
        <position position="259"/>
    </location>
    <ligand>
        <name>Zn(2+)</name>
        <dbReference type="ChEBI" id="CHEBI:29105"/>
        <label>2</label>
    </ligand>
</feature>
<keyword evidence="6 7" id="KW-0234">DNA repair</keyword>
<dbReference type="GO" id="GO:0008270">
    <property type="term" value="F:zinc ion binding"/>
    <property type="evidence" value="ECO:0007669"/>
    <property type="project" value="UniProtKB-UniRule"/>
</dbReference>
<evidence type="ECO:0000259" key="8">
    <source>
        <dbReference type="Pfam" id="PF01261"/>
    </source>
</evidence>
<evidence type="ECO:0000256" key="7">
    <source>
        <dbReference type="HAMAP-Rule" id="MF_00152"/>
    </source>
</evidence>
<evidence type="ECO:0000256" key="6">
    <source>
        <dbReference type="ARBA" id="ARBA00023204"/>
    </source>
</evidence>
<keyword evidence="5 7" id="KW-0862">Zinc</keyword>